<feature type="compositionally biased region" description="Gly residues" evidence="6">
    <location>
        <begin position="388"/>
        <end position="403"/>
    </location>
</feature>
<dbReference type="InterPro" id="IPR001789">
    <property type="entry name" value="Sig_transdc_resp-reg_receiver"/>
</dbReference>
<organism evidence="9">
    <name type="scientific">hydrocarbon metagenome</name>
    <dbReference type="NCBI Taxonomy" id="938273"/>
    <lineage>
        <taxon>unclassified sequences</taxon>
        <taxon>metagenomes</taxon>
        <taxon>ecological metagenomes</taxon>
    </lineage>
</organism>
<dbReference type="GO" id="GO:0005524">
    <property type="term" value="F:ATP binding"/>
    <property type="evidence" value="ECO:0007669"/>
    <property type="project" value="UniProtKB-KW"/>
</dbReference>
<dbReference type="FunFam" id="3.40.50.300:FF:000006">
    <property type="entry name" value="DNA-binding transcriptional regulator NtrC"/>
    <property type="match status" value="1"/>
</dbReference>
<sequence>MAKILIIDDDEQIRQVCRLVFEGMGHEVAAAPTLTKGLAAVKGGDFDVVYLDVDLPDGIGLNAVSSITEGERAPEVIIFTGASYPNGAELAIQNGAWDYIEKPATEDVMTLPLIRALQYRKEKFSHHAPTVALKRDRIIGQSPAIAKCLDLIAQAANSEANTLITGETGTGKELFARAIHENSPRADGPFVVVDCSILTETLIESVLFGHAKGAFTGAEKKSEGLIRQAHGGTLFLDEVGELPFAMQKAFLRVLQERRFRPVGAKEEESSDFRLVAATNKDLPAMAAEGRFRSDLLFRLHTMHIAIPALRERGEDIRELTLYYTHFFCRKYNVPLKGFSPEFFDFMEEYDWPGNVRELVNTVENIVVRARLDPTLYPKHLPPEIRIRGMGGPGGRRNGQGNGQGLLVTPGENGGPETSEAATAGQDTEARVELLIPFDDYKRQTEKNYFQAVMTNCHGDIRQACDLSKLGKQSLYRYLRIHGISTR</sequence>
<comment type="caution">
    <text evidence="9">The sequence shown here is derived from an EMBL/GenBank/DDBJ whole genome shotgun (WGS) entry which is preliminary data.</text>
</comment>
<dbReference type="PROSITE" id="PS50110">
    <property type="entry name" value="RESPONSE_REGULATORY"/>
    <property type="match status" value="1"/>
</dbReference>
<accession>A0A0W8G3K5</accession>
<proteinExistence type="predicted"/>
<dbReference type="GO" id="GO:0000160">
    <property type="term" value="P:phosphorelay signal transduction system"/>
    <property type="evidence" value="ECO:0007669"/>
    <property type="project" value="InterPro"/>
</dbReference>
<feature type="region of interest" description="Disordered" evidence="6">
    <location>
        <begin position="387"/>
        <end position="425"/>
    </location>
</feature>
<dbReference type="SMART" id="SM00448">
    <property type="entry name" value="REC"/>
    <property type="match status" value="1"/>
</dbReference>
<evidence type="ECO:0000259" key="7">
    <source>
        <dbReference type="PROSITE" id="PS50045"/>
    </source>
</evidence>
<evidence type="ECO:0000259" key="8">
    <source>
        <dbReference type="PROSITE" id="PS50110"/>
    </source>
</evidence>
<dbReference type="InterPro" id="IPR027417">
    <property type="entry name" value="P-loop_NTPase"/>
</dbReference>
<evidence type="ECO:0000256" key="1">
    <source>
        <dbReference type="ARBA" id="ARBA00022741"/>
    </source>
</evidence>
<dbReference type="Pfam" id="PF25601">
    <property type="entry name" value="AAA_lid_14"/>
    <property type="match status" value="1"/>
</dbReference>
<dbReference type="CDD" id="cd00009">
    <property type="entry name" value="AAA"/>
    <property type="match status" value="1"/>
</dbReference>
<evidence type="ECO:0000256" key="3">
    <source>
        <dbReference type="ARBA" id="ARBA00023015"/>
    </source>
</evidence>
<dbReference type="PANTHER" id="PTHR32071">
    <property type="entry name" value="TRANSCRIPTIONAL REGULATORY PROTEIN"/>
    <property type="match status" value="1"/>
</dbReference>
<dbReference type="PANTHER" id="PTHR32071:SF113">
    <property type="entry name" value="ALGINATE BIOSYNTHESIS TRANSCRIPTIONAL REGULATORY PROTEIN ALGB"/>
    <property type="match status" value="1"/>
</dbReference>
<keyword evidence="4" id="KW-0238">DNA-binding</keyword>
<dbReference type="CDD" id="cd00156">
    <property type="entry name" value="REC"/>
    <property type="match status" value="1"/>
</dbReference>
<evidence type="ECO:0000256" key="6">
    <source>
        <dbReference type="SAM" id="MobiDB-lite"/>
    </source>
</evidence>
<dbReference type="Gene3D" id="3.40.50.2300">
    <property type="match status" value="1"/>
</dbReference>
<dbReference type="InterPro" id="IPR011006">
    <property type="entry name" value="CheY-like_superfamily"/>
</dbReference>
<dbReference type="SUPFAM" id="SSF52172">
    <property type="entry name" value="CheY-like"/>
    <property type="match status" value="1"/>
</dbReference>
<feature type="domain" description="Sigma-54 factor interaction" evidence="7">
    <location>
        <begin position="138"/>
        <end position="367"/>
    </location>
</feature>
<dbReference type="InterPro" id="IPR025944">
    <property type="entry name" value="Sigma_54_int_dom_CS"/>
</dbReference>
<gene>
    <name evidence="9" type="ORF">ASZ90_002531</name>
</gene>
<keyword evidence="5" id="KW-0804">Transcription</keyword>
<keyword evidence="3" id="KW-0805">Transcription regulation</keyword>
<dbReference type="InterPro" id="IPR058031">
    <property type="entry name" value="AAA_lid_NorR"/>
</dbReference>
<dbReference type="Gene3D" id="3.40.50.300">
    <property type="entry name" value="P-loop containing nucleotide triphosphate hydrolases"/>
    <property type="match status" value="1"/>
</dbReference>
<evidence type="ECO:0000256" key="5">
    <source>
        <dbReference type="ARBA" id="ARBA00023163"/>
    </source>
</evidence>
<dbReference type="InterPro" id="IPR025943">
    <property type="entry name" value="Sigma_54_int_dom_ATP-bd_2"/>
</dbReference>
<evidence type="ECO:0000256" key="2">
    <source>
        <dbReference type="ARBA" id="ARBA00022840"/>
    </source>
</evidence>
<dbReference type="Gene3D" id="1.10.8.60">
    <property type="match status" value="1"/>
</dbReference>
<evidence type="ECO:0000256" key="4">
    <source>
        <dbReference type="ARBA" id="ARBA00023125"/>
    </source>
</evidence>
<dbReference type="PROSITE" id="PS00676">
    <property type="entry name" value="SIGMA54_INTERACT_2"/>
    <property type="match status" value="1"/>
</dbReference>
<dbReference type="GO" id="GO:0006355">
    <property type="term" value="P:regulation of DNA-templated transcription"/>
    <property type="evidence" value="ECO:0007669"/>
    <property type="project" value="InterPro"/>
</dbReference>
<dbReference type="Pfam" id="PF00072">
    <property type="entry name" value="Response_reg"/>
    <property type="match status" value="1"/>
</dbReference>
<dbReference type="PROSITE" id="PS00688">
    <property type="entry name" value="SIGMA54_INTERACT_3"/>
    <property type="match status" value="1"/>
</dbReference>
<keyword evidence="1" id="KW-0547">Nucleotide-binding</keyword>
<dbReference type="Gene3D" id="1.10.10.60">
    <property type="entry name" value="Homeodomain-like"/>
    <property type="match status" value="1"/>
</dbReference>
<dbReference type="GO" id="GO:0003677">
    <property type="term" value="F:DNA binding"/>
    <property type="evidence" value="ECO:0007669"/>
    <property type="project" value="UniProtKB-KW"/>
</dbReference>
<dbReference type="EMBL" id="LNQE01000309">
    <property type="protein sequence ID" value="KUG27612.1"/>
    <property type="molecule type" value="Genomic_DNA"/>
</dbReference>
<dbReference type="SMART" id="SM00382">
    <property type="entry name" value="AAA"/>
    <property type="match status" value="1"/>
</dbReference>
<dbReference type="Pfam" id="PF00158">
    <property type="entry name" value="Sigma54_activat"/>
    <property type="match status" value="1"/>
</dbReference>
<dbReference type="InterPro" id="IPR003593">
    <property type="entry name" value="AAA+_ATPase"/>
</dbReference>
<dbReference type="AlphaFoldDB" id="A0A0W8G3K5"/>
<feature type="domain" description="Response regulatory" evidence="8">
    <location>
        <begin position="3"/>
        <end position="117"/>
    </location>
</feature>
<reference evidence="9" key="1">
    <citation type="journal article" date="2015" name="Proc. Natl. Acad. Sci. U.S.A.">
        <title>Networks of energetic and metabolic interactions define dynamics in microbial communities.</title>
        <authorList>
            <person name="Embree M."/>
            <person name="Liu J.K."/>
            <person name="Al-Bassam M.M."/>
            <person name="Zengler K."/>
        </authorList>
    </citation>
    <scope>NUCLEOTIDE SEQUENCE</scope>
</reference>
<dbReference type="InterPro" id="IPR009057">
    <property type="entry name" value="Homeodomain-like_sf"/>
</dbReference>
<dbReference type="SUPFAM" id="SSF46689">
    <property type="entry name" value="Homeodomain-like"/>
    <property type="match status" value="1"/>
</dbReference>
<dbReference type="SUPFAM" id="SSF52540">
    <property type="entry name" value="P-loop containing nucleoside triphosphate hydrolases"/>
    <property type="match status" value="1"/>
</dbReference>
<dbReference type="InterPro" id="IPR002078">
    <property type="entry name" value="Sigma_54_int"/>
</dbReference>
<protein>
    <submittedName>
        <fullName evidence="9">Helix-turn-helix, fis-type</fullName>
    </submittedName>
</protein>
<evidence type="ECO:0000313" key="9">
    <source>
        <dbReference type="EMBL" id="KUG27612.1"/>
    </source>
</evidence>
<dbReference type="PROSITE" id="PS50045">
    <property type="entry name" value="SIGMA54_INTERACT_4"/>
    <property type="match status" value="1"/>
</dbReference>
<name>A0A0W8G3K5_9ZZZZ</name>
<keyword evidence="2" id="KW-0067">ATP-binding</keyword>